<dbReference type="InterPro" id="IPR003781">
    <property type="entry name" value="CoA-bd"/>
</dbReference>
<reference evidence="9" key="1">
    <citation type="journal article" date="2020" name="mSystems">
        <title>Genome- and Community-Level Interaction Insights into Carbon Utilization and Element Cycling Functions of Hydrothermarchaeota in Hydrothermal Sediment.</title>
        <authorList>
            <person name="Zhou Z."/>
            <person name="Liu Y."/>
            <person name="Xu W."/>
            <person name="Pan J."/>
            <person name="Luo Z.H."/>
            <person name="Li M."/>
        </authorList>
    </citation>
    <scope>NUCLEOTIDE SEQUENCE [LARGE SCALE GENOMIC DNA]</scope>
    <source>
        <strain evidence="9">SpSt-1181</strain>
    </source>
</reference>
<evidence type="ECO:0000256" key="7">
    <source>
        <dbReference type="RuleBase" id="RU000699"/>
    </source>
</evidence>
<dbReference type="NCBIfam" id="TIGR01019">
    <property type="entry name" value="sucCoAalpha"/>
    <property type="match status" value="1"/>
</dbReference>
<dbReference type="InterPro" id="IPR017440">
    <property type="entry name" value="Cit_synth/succinyl-CoA_lig_AS"/>
</dbReference>
<dbReference type="GO" id="GO:0004775">
    <property type="term" value="F:succinate-CoA ligase (ADP-forming) activity"/>
    <property type="evidence" value="ECO:0007669"/>
    <property type="project" value="UniProtKB-UniRule"/>
</dbReference>
<evidence type="ECO:0000256" key="2">
    <source>
        <dbReference type="ARBA" id="ARBA00022741"/>
    </source>
</evidence>
<organism evidence="9">
    <name type="scientific">Prosthecochloris aestuarii</name>
    <dbReference type="NCBI Taxonomy" id="1102"/>
    <lineage>
        <taxon>Bacteria</taxon>
        <taxon>Pseudomonadati</taxon>
        <taxon>Chlorobiota</taxon>
        <taxon>Chlorobiia</taxon>
        <taxon>Chlorobiales</taxon>
        <taxon>Chlorobiaceae</taxon>
        <taxon>Prosthecochloris</taxon>
    </lineage>
</organism>
<dbReference type="Gene3D" id="3.40.50.720">
    <property type="entry name" value="NAD(P)-binding Rossmann-like Domain"/>
    <property type="match status" value="1"/>
</dbReference>
<dbReference type="InterPro" id="IPR005811">
    <property type="entry name" value="SUCC_ACL_C"/>
</dbReference>
<comment type="catalytic activity">
    <reaction evidence="4">
        <text>GTP + succinate + CoA = succinyl-CoA + GDP + phosphate</text>
        <dbReference type="Rhea" id="RHEA:22120"/>
        <dbReference type="ChEBI" id="CHEBI:30031"/>
        <dbReference type="ChEBI" id="CHEBI:37565"/>
        <dbReference type="ChEBI" id="CHEBI:43474"/>
        <dbReference type="ChEBI" id="CHEBI:57287"/>
        <dbReference type="ChEBI" id="CHEBI:57292"/>
        <dbReference type="ChEBI" id="CHEBI:58189"/>
    </reaction>
</comment>
<comment type="function">
    <text evidence="4 7">Succinyl-CoA synthetase functions in the citric acid cycle (TCA), coupling the hydrolysis of succinyl-CoA to the synthesis of either ATP or GTP and thus represents the only step of substrate-level phosphorylation in the TCA. The alpha subunit of the enzyme binds the substrates coenzyme A and phosphate, while succinate binding and nucleotide specificity is provided by the beta subunit.</text>
</comment>
<dbReference type="FunFam" id="3.40.50.261:FF:000002">
    <property type="entry name" value="Succinate--CoA ligase [ADP-forming] subunit alpha"/>
    <property type="match status" value="1"/>
</dbReference>
<feature type="active site" description="Tele-phosphohistidine intermediate" evidence="4 5">
    <location>
        <position position="256"/>
    </location>
</feature>
<evidence type="ECO:0000256" key="4">
    <source>
        <dbReference type="HAMAP-Rule" id="MF_01988"/>
    </source>
</evidence>
<accession>A0A831WR02</accession>
<keyword evidence="1 4" id="KW-0436">Ligase</keyword>
<dbReference type="Gene3D" id="3.40.50.261">
    <property type="entry name" value="Succinyl-CoA synthetase domains"/>
    <property type="match status" value="1"/>
</dbReference>
<dbReference type="GO" id="GO:0009361">
    <property type="term" value="C:succinate-CoA ligase complex (ADP-forming)"/>
    <property type="evidence" value="ECO:0007669"/>
    <property type="project" value="TreeGrafter"/>
</dbReference>
<dbReference type="InterPro" id="IPR036291">
    <property type="entry name" value="NAD(P)-bd_dom_sf"/>
</dbReference>
<dbReference type="Proteomes" id="UP000886335">
    <property type="component" value="Unassembled WGS sequence"/>
</dbReference>
<dbReference type="PANTHER" id="PTHR11117:SF2">
    <property type="entry name" value="SUCCINATE--COA LIGASE [ADP_GDP-FORMING] SUBUNIT ALPHA, MITOCHONDRIAL"/>
    <property type="match status" value="1"/>
</dbReference>
<feature type="binding site" evidence="4">
    <location>
        <position position="43"/>
    </location>
    <ligand>
        <name>CoA</name>
        <dbReference type="ChEBI" id="CHEBI:57287"/>
    </ligand>
</feature>
<evidence type="ECO:0000256" key="3">
    <source>
        <dbReference type="ARBA" id="ARBA00060724"/>
    </source>
</evidence>
<comment type="catalytic activity">
    <reaction evidence="4 7">
        <text>succinate + ATP + CoA = succinyl-CoA + ADP + phosphate</text>
        <dbReference type="Rhea" id="RHEA:17661"/>
        <dbReference type="ChEBI" id="CHEBI:30031"/>
        <dbReference type="ChEBI" id="CHEBI:30616"/>
        <dbReference type="ChEBI" id="CHEBI:43474"/>
        <dbReference type="ChEBI" id="CHEBI:57287"/>
        <dbReference type="ChEBI" id="CHEBI:57292"/>
        <dbReference type="ChEBI" id="CHEBI:456216"/>
        <dbReference type="EC" id="6.2.1.5"/>
    </reaction>
</comment>
<sequence>MSVLVNKDTRLVVQGITGGEGTFHTSQILEYGTNVVAGVTPGKGGMEYTGNERDSFCRPVPVFDTVRDAVEQAEANASVIFVPAPFAADAIMEAAEAGLKVIICITEGIPVNDMMKAYNYVQEKGAVLIGPNCPGVITPGEAKVGIMPGFIHKKGSIGVVSRSGTLTYEAVHQLTNVGLGQSTCIGTGGDPVIGTRFIDAIKMFAKDDETEGLVMIGEIGGTAEEEAAEYIKRNFRKPVVGFIAGRTAPPGRRMGHAGAIVSGGKGTADDKIKAMQKAGIHVVENPADIGETMLKALGRA</sequence>
<dbReference type="PROSITE" id="PS00399">
    <property type="entry name" value="SUCCINYL_COA_LIG_2"/>
    <property type="match status" value="1"/>
</dbReference>
<keyword evidence="4 7" id="KW-0816">Tricarboxylic acid cycle</keyword>
<comment type="similarity">
    <text evidence="3 4 6">Belongs to the succinate/malate CoA ligase alpha subunit family.</text>
</comment>
<name>A0A831WR02_PROAE</name>
<feature type="domain" description="CoA-binding" evidence="8">
    <location>
        <begin position="4"/>
        <end position="109"/>
    </location>
</feature>
<evidence type="ECO:0000259" key="8">
    <source>
        <dbReference type="SMART" id="SM00881"/>
    </source>
</evidence>
<dbReference type="HAMAP" id="MF_01988">
    <property type="entry name" value="Succ_CoA_alpha"/>
    <property type="match status" value="1"/>
</dbReference>
<dbReference type="SUPFAM" id="SSF52210">
    <property type="entry name" value="Succinyl-CoA synthetase domains"/>
    <property type="match status" value="1"/>
</dbReference>
<dbReference type="SMART" id="SM00881">
    <property type="entry name" value="CoA_binding"/>
    <property type="match status" value="1"/>
</dbReference>
<dbReference type="Pfam" id="PF02629">
    <property type="entry name" value="CoA_binding"/>
    <property type="match status" value="1"/>
</dbReference>
<proteinExistence type="inferred from homology"/>
<dbReference type="NCBIfam" id="NF004230">
    <property type="entry name" value="PRK05678.1"/>
    <property type="match status" value="1"/>
</dbReference>
<dbReference type="AlphaFoldDB" id="A0A831WR02"/>
<evidence type="ECO:0000256" key="6">
    <source>
        <dbReference type="RuleBase" id="RU000677"/>
    </source>
</evidence>
<dbReference type="FunFam" id="3.40.50.720:FF:000277">
    <property type="entry name" value="Succinate--CoA ligase [ADP-forming] subunit alpha"/>
    <property type="match status" value="1"/>
</dbReference>
<protein>
    <recommendedName>
        <fullName evidence="4">Succinate--CoA ligase [ADP-forming] subunit alpha</fullName>
        <ecNumber evidence="4">6.2.1.5</ecNumber>
    </recommendedName>
    <alternativeName>
        <fullName evidence="4">Succinyl-CoA synthetase subunit alpha</fullName>
        <shortName evidence="4">SCS-alpha</shortName>
    </alternativeName>
</protein>
<feature type="binding site" evidence="4">
    <location>
        <begin position="105"/>
        <end position="107"/>
    </location>
    <ligand>
        <name>CoA</name>
        <dbReference type="ChEBI" id="CHEBI:57287"/>
    </ligand>
</feature>
<dbReference type="InterPro" id="IPR016102">
    <property type="entry name" value="Succinyl-CoA_synth-like"/>
</dbReference>
<evidence type="ECO:0000256" key="5">
    <source>
        <dbReference type="PIRSR" id="PIRSR001553-1"/>
    </source>
</evidence>
<dbReference type="EMBL" id="DSBW01000034">
    <property type="protein sequence ID" value="HED30385.1"/>
    <property type="molecule type" value="Genomic_DNA"/>
</dbReference>
<dbReference type="PANTHER" id="PTHR11117">
    <property type="entry name" value="SUCCINYL-COA LIGASE SUBUNIT ALPHA"/>
    <property type="match status" value="1"/>
</dbReference>
<dbReference type="InterPro" id="IPR005810">
    <property type="entry name" value="CoA_lig_alpha"/>
</dbReference>
<comment type="caution">
    <text evidence="9">The sequence shown here is derived from an EMBL/GenBank/DDBJ whole genome shotgun (WGS) entry which is preliminary data.</text>
</comment>
<dbReference type="GO" id="GO:0006099">
    <property type="term" value="P:tricarboxylic acid cycle"/>
    <property type="evidence" value="ECO:0007669"/>
    <property type="project" value="UniProtKB-UniRule"/>
</dbReference>
<evidence type="ECO:0000256" key="1">
    <source>
        <dbReference type="ARBA" id="ARBA00022598"/>
    </source>
</evidence>
<dbReference type="UniPathway" id="UPA00223">
    <property type="reaction ID" value="UER00999"/>
</dbReference>
<dbReference type="EC" id="6.2.1.5" evidence="4"/>
<dbReference type="Pfam" id="PF00549">
    <property type="entry name" value="Ligase_CoA"/>
    <property type="match status" value="1"/>
</dbReference>
<dbReference type="SUPFAM" id="SSF51735">
    <property type="entry name" value="NAD(P)-binding Rossmann-fold domains"/>
    <property type="match status" value="1"/>
</dbReference>
<comment type="subunit">
    <text evidence="4 7">Heterotetramer of two alpha and two beta subunits.</text>
</comment>
<gene>
    <name evidence="4 9" type="primary">sucD</name>
    <name evidence="9" type="ORF">ENN50_01575</name>
</gene>
<feature type="binding site" evidence="4">
    <location>
        <position position="168"/>
    </location>
    <ligand>
        <name>substrate</name>
        <note>ligand shared with subunit beta</note>
    </ligand>
</feature>
<dbReference type="PIRSF" id="PIRSF001553">
    <property type="entry name" value="SucCS_alpha"/>
    <property type="match status" value="1"/>
</dbReference>
<dbReference type="GO" id="GO:0000166">
    <property type="term" value="F:nucleotide binding"/>
    <property type="evidence" value="ECO:0007669"/>
    <property type="project" value="UniProtKB-KW"/>
</dbReference>
<keyword evidence="2 4" id="KW-0547">Nucleotide-binding</keyword>
<dbReference type="PRINTS" id="PR01798">
    <property type="entry name" value="SCOASYNTHASE"/>
</dbReference>
<evidence type="ECO:0000313" key="9">
    <source>
        <dbReference type="EMBL" id="HED30385.1"/>
    </source>
</evidence>
<dbReference type="GO" id="GO:0004776">
    <property type="term" value="F:succinate-CoA ligase (GDP-forming) activity"/>
    <property type="evidence" value="ECO:0007669"/>
    <property type="project" value="TreeGrafter"/>
</dbReference>
<feature type="binding site" evidence="4">
    <location>
        <begin position="17"/>
        <end position="20"/>
    </location>
    <ligand>
        <name>CoA</name>
        <dbReference type="ChEBI" id="CHEBI:57287"/>
    </ligand>
</feature>
<comment type="pathway">
    <text evidence="4 7">Carbohydrate metabolism; tricarboxylic acid cycle; succinate from succinyl-CoA (ligase route): step 1/1.</text>
</comment>